<organism evidence="3 4">
    <name type="scientific">Cohnella cellulosilytica</name>
    <dbReference type="NCBI Taxonomy" id="986710"/>
    <lineage>
        <taxon>Bacteria</taxon>
        <taxon>Bacillati</taxon>
        <taxon>Bacillota</taxon>
        <taxon>Bacilli</taxon>
        <taxon>Bacillales</taxon>
        <taxon>Paenibacillaceae</taxon>
        <taxon>Cohnella</taxon>
    </lineage>
</organism>
<proteinExistence type="predicted"/>
<dbReference type="SUPFAM" id="SSF53850">
    <property type="entry name" value="Periplasmic binding protein-like II"/>
    <property type="match status" value="1"/>
</dbReference>
<protein>
    <submittedName>
        <fullName evidence="3">ABC transporter substrate-binding protein</fullName>
    </submittedName>
</protein>
<dbReference type="Gene3D" id="3.40.190.10">
    <property type="entry name" value="Periplasmic binding protein-like II"/>
    <property type="match status" value="2"/>
</dbReference>
<evidence type="ECO:0000313" key="4">
    <source>
        <dbReference type="Proteomes" id="UP001596378"/>
    </source>
</evidence>
<evidence type="ECO:0000256" key="2">
    <source>
        <dbReference type="SAM" id="SignalP"/>
    </source>
</evidence>
<keyword evidence="2" id="KW-0732">Signal</keyword>
<feature type="compositionally biased region" description="Low complexity" evidence="1">
    <location>
        <begin position="33"/>
        <end position="54"/>
    </location>
</feature>
<dbReference type="PANTHER" id="PTHR43649">
    <property type="entry name" value="ARABINOSE-BINDING PROTEIN-RELATED"/>
    <property type="match status" value="1"/>
</dbReference>
<accession>A0ABW2FF11</accession>
<dbReference type="PANTHER" id="PTHR43649:SF11">
    <property type="entry name" value="ABC TRANSPORTER SUBSTRATE-BINDING PROTEIN YESO-RELATED"/>
    <property type="match status" value="1"/>
</dbReference>
<name>A0ABW2FF11_9BACL</name>
<dbReference type="EMBL" id="JBHTAI010000018">
    <property type="protein sequence ID" value="MFC7151766.1"/>
    <property type="molecule type" value="Genomic_DNA"/>
</dbReference>
<keyword evidence="4" id="KW-1185">Reference proteome</keyword>
<dbReference type="Proteomes" id="UP001596378">
    <property type="component" value="Unassembled WGS sequence"/>
</dbReference>
<dbReference type="Pfam" id="PF01547">
    <property type="entry name" value="SBP_bac_1"/>
    <property type="match status" value="1"/>
</dbReference>
<feature type="region of interest" description="Disordered" evidence="1">
    <location>
        <begin position="26"/>
        <end position="64"/>
    </location>
</feature>
<evidence type="ECO:0000256" key="1">
    <source>
        <dbReference type="SAM" id="MobiDB-lite"/>
    </source>
</evidence>
<dbReference type="InterPro" id="IPR006059">
    <property type="entry name" value="SBP"/>
</dbReference>
<evidence type="ECO:0000313" key="3">
    <source>
        <dbReference type="EMBL" id="MFC7151766.1"/>
    </source>
</evidence>
<gene>
    <name evidence="3" type="ORF">ACFQMJ_24780</name>
</gene>
<dbReference type="PROSITE" id="PS51257">
    <property type="entry name" value="PROKAR_LIPOPROTEIN"/>
    <property type="match status" value="1"/>
</dbReference>
<dbReference type="RefSeq" id="WP_378052253.1">
    <property type="nucleotide sequence ID" value="NZ_JBHMDN010000048.1"/>
</dbReference>
<comment type="caution">
    <text evidence="3">The sequence shown here is derived from an EMBL/GenBank/DDBJ whole genome shotgun (WGS) entry which is preliminary data.</text>
</comment>
<dbReference type="InterPro" id="IPR050490">
    <property type="entry name" value="Bact_solute-bd_prot1"/>
</dbReference>
<feature type="signal peptide" evidence="2">
    <location>
        <begin position="1"/>
        <end position="19"/>
    </location>
</feature>
<feature type="chain" id="PRO_5046911555" evidence="2">
    <location>
        <begin position="20"/>
        <end position="466"/>
    </location>
</feature>
<sequence length="466" mass="49917">MKKTLHLILAAVMLLFVLAACSSNKEPAAQSNTPPASEATASEPSASTSESPPADATRPDGLPAYTGGPAELRFGWWGNDDRAQITNDVIAKFMEAYPEIKVTGEPNGGTPDHFAIIDTQLQSNNAPDLIQFGGNYPDYEQYLQPLNDFLGKQLMIDTPETFDQTALIPATLNGNLYVVSLGTNTLVLAYNKTMIENAGAALPQDNMSWDELIAYGKELKAKLPAGVSPFVDNSTNTANYLSYFYTQEGTPLWTYDDGGKSYATVDSAKKWLQMWADLRAEGIIPDADTTATYAESGPDSSALVAGKAAVGLIWSNQVAAYQAAMTDTLGATTLPKGGEKAYQIQMSQYIGINKNSKNVEAAAIFANYFVTSPEAGAILGTNRGVPSSPEVRQAISASATPIDAAVYHIYDVVADRSVPQGPNLPNDQEFVTELQLLGQNVGYGKLTVDQGAEELQALIERMIAKK</sequence>
<reference evidence="4" key="1">
    <citation type="journal article" date="2019" name="Int. J. Syst. Evol. Microbiol.">
        <title>The Global Catalogue of Microorganisms (GCM) 10K type strain sequencing project: providing services to taxonomists for standard genome sequencing and annotation.</title>
        <authorList>
            <consortium name="The Broad Institute Genomics Platform"/>
            <consortium name="The Broad Institute Genome Sequencing Center for Infectious Disease"/>
            <person name="Wu L."/>
            <person name="Ma J."/>
        </authorList>
    </citation>
    <scope>NUCLEOTIDE SEQUENCE [LARGE SCALE GENOMIC DNA]</scope>
    <source>
        <strain evidence="4">KCTC 12907</strain>
    </source>
</reference>